<dbReference type="PANTHER" id="PTHR14191">
    <property type="entry name" value="PDZ DOMAIN CONTAINING PROTEIN"/>
    <property type="match status" value="1"/>
</dbReference>
<dbReference type="PROSITE" id="PS50106">
    <property type="entry name" value="PDZ"/>
    <property type="match status" value="1"/>
</dbReference>
<dbReference type="Proteomes" id="UP000472260">
    <property type="component" value="Unassembled WGS sequence"/>
</dbReference>
<feature type="compositionally biased region" description="Low complexity" evidence="2">
    <location>
        <begin position="471"/>
        <end position="490"/>
    </location>
</feature>
<feature type="compositionally biased region" description="Basic and acidic residues" evidence="2">
    <location>
        <begin position="400"/>
        <end position="409"/>
    </location>
</feature>
<dbReference type="SMART" id="SM00228">
    <property type="entry name" value="PDZ"/>
    <property type="match status" value="1"/>
</dbReference>
<feature type="region of interest" description="Disordered" evidence="2">
    <location>
        <begin position="433"/>
        <end position="498"/>
    </location>
</feature>
<feature type="region of interest" description="Disordered" evidence="2">
    <location>
        <begin position="389"/>
        <end position="418"/>
    </location>
</feature>
<feature type="domain" description="PDZ" evidence="3">
    <location>
        <begin position="286"/>
        <end position="374"/>
    </location>
</feature>
<feature type="region of interest" description="Disordered" evidence="2">
    <location>
        <begin position="247"/>
        <end position="278"/>
    </location>
</feature>
<dbReference type="FunFam" id="2.30.42.10:FF:000008">
    <property type="entry name" value="microtubule-associated serine/threonine-protein kinase 4 isoform X2"/>
    <property type="match status" value="1"/>
</dbReference>
<feature type="compositionally biased region" description="Low complexity" evidence="2">
    <location>
        <begin position="254"/>
        <end position="278"/>
    </location>
</feature>
<dbReference type="SUPFAM" id="SSF50156">
    <property type="entry name" value="PDZ domain-like"/>
    <property type="match status" value="1"/>
</dbReference>
<feature type="compositionally biased region" description="Low complexity" evidence="2">
    <location>
        <begin position="433"/>
        <end position="447"/>
    </location>
</feature>
<feature type="compositionally biased region" description="Basic and acidic residues" evidence="2">
    <location>
        <begin position="682"/>
        <end position="694"/>
    </location>
</feature>
<evidence type="ECO:0000256" key="2">
    <source>
        <dbReference type="SAM" id="MobiDB-lite"/>
    </source>
</evidence>
<proteinExistence type="predicted"/>
<protein>
    <submittedName>
        <fullName evidence="4">Microtubule associated serine/threonine kinase 1</fullName>
    </submittedName>
</protein>
<dbReference type="GO" id="GO:0005102">
    <property type="term" value="F:signaling receptor binding"/>
    <property type="evidence" value="ECO:0007669"/>
    <property type="project" value="TreeGrafter"/>
</dbReference>
<dbReference type="InterPro" id="IPR001478">
    <property type="entry name" value="PDZ"/>
</dbReference>
<dbReference type="AlphaFoldDB" id="A0A671PZT6"/>
<feature type="compositionally biased region" description="Basic and acidic residues" evidence="2">
    <location>
        <begin position="864"/>
        <end position="873"/>
    </location>
</feature>
<feature type="region of interest" description="Disordered" evidence="2">
    <location>
        <begin position="645"/>
        <end position="980"/>
    </location>
</feature>
<feature type="compositionally biased region" description="Basic and acidic residues" evidence="2">
    <location>
        <begin position="794"/>
        <end position="808"/>
    </location>
</feature>
<dbReference type="GO" id="GO:0043495">
    <property type="term" value="F:protein-membrane adaptor activity"/>
    <property type="evidence" value="ECO:0007669"/>
    <property type="project" value="TreeGrafter"/>
</dbReference>
<dbReference type="InterPro" id="IPR036034">
    <property type="entry name" value="PDZ_sf"/>
</dbReference>
<keyword evidence="1" id="KW-0677">Repeat</keyword>
<evidence type="ECO:0000259" key="3">
    <source>
        <dbReference type="PROSITE" id="PS50106"/>
    </source>
</evidence>
<accession>A0A671PZT6</accession>
<feature type="compositionally biased region" description="Polar residues" evidence="2">
    <location>
        <begin position="880"/>
        <end position="896"/>
    </location>
</feature>
<evidence type="ECO:0000256" key="1">
    <source>
        <dbReference type="ARBA" id="ARBA00022737"/>
    </source>
</evidence>
<feature type="region of interest" description="Disordered" evidence="2">
    <location>
        <begin position="148"/>
        <end position="174"/>
    </location>
</feature>
<keyword evidence="5" id="KW-1185">Reference proteome</keyword>
<dbReference type="Ensembl" id="ENSSANT00000067686.1">
    <property type="protein sequence ID" value="ENSSANP00000063669.1"/>
    <property type="gene ID" value="ENSSANG00000031737.1"/>
</dbReference>
<feature type="region of interest" description="Disordered" evidence="2">
    <location>
        <begin position="517"/>
        <end position="607"/>
    </location>
</feature>
<dbReference type="PANTHER" id="PTHR14191:SF27">
    <property type="entry name" value="MICROTUBULE ASSOCIATED SERINE_THREONINE KINASE FAMILY MEMBER 4"/>
    <property type="match status" value="1"/>
</dbReference>
<feature type="compositionally biased region" description="Polar residues" evidence="2">
    <location>
        <begin position="159"/>
        <end position="168"/>
    </location>
</feature>
<dbReference type="Gene3D" id="2.30.42.10">
    <property type="match status" value="1"/>
</dbReference>
<feature type="compositionally biased region" description="Polar residues" evidence="2">
    <location>
        <begin position="448"/>
        <end position="460"/>
    </location>
</feature>
<organism evidence="4 5">
    <name type="scientific">Sinocyclocheilus anshuiensis</name>
    <dbReference type="NCBI Taxonomy" id="1608454"/>
    <lineage>
        <taxon>Eukaryota</taxon>
        <taxon>Metazoa</taxon>
        <taxon>Chordata</taxon>
        <taxon>Craniata</taxon>
        <taxon>Vertebrata</taxon>
        <taxon>Euteleostomi</taxon>
        <taxon>Actinopterygii</taxon>
        <taxon>Neopterygii</taxon>
        <taxon>Teleostei</taxon>
        <taxon>Ostariophysi</taxon>
        <taxon>Cypriniformes</taxon>
        <taxon>Cyprinidae</taxon>
        <taxon>Cyprininae</taxon>
        <taxon>Sinocyclocheilus</taxon>
    </lineage>
</organism>
<feature type="compositionally biased region" description="Basic and acidic residues" evidence="2">
    <location>
        <begin position="927"/>
        <end position="941"/>
    </location>
</feature>
<evidence type="ECO:0000313" key="4">
    <source>
        <dbReference type="Ensembl" id="ENSSANP00000063669.1"/>
    </source>
</evidence>
<name>A0A671PZT6_9TELE</name>
<feature type="compositionally biased region" description="Low complexity" evidence="2">
    <location>
        <begin position="520"/>
        <end position="532"/>
    </location>
</feature>
<feature type="compositionally biased region" description="Basic and acidic residues" evidence="2">
    <location>
        <begin position="76"/>
        <end position="117"/>
    </location>
</feature>
<feature type="compositionally biased region" description="Low complexity" evidence="2">
    <location>
        <begin position="118"/>
        <end position="129"/>
    </location>
</feature>
<feature type="compositionally biased region" description="Polar residues" evidence="2">
    <location>
        <begin position="660"/>
        <end position="671"/>
    </location>
</feature>
<dbReference type="InterPro" id="IPR051067">
    <property type="entry name" value="NHER"/>
</dbReference>
<feature type="compositionally biased region" description="Polar residues" evidence="2">
    <location>
        <begin position="903"/>
        <end position="912"/>
    </location>
</feature>
<evidence type="ECO:0000313" key="5">
    <source>
        <dbReference type="Proteomes" id="UP000472260"/>
    </source>
</evidence>
<reference evidence="4" key="1">
    <citation type="submission" date="2025-08" db="UniProtKB">
        <authorList>
            <consortium name="Ensembl"/>
        </authorList>
    </citation>
    <scope>IDENTIFICATION</scope>
</reference>
<feature type="compositionally biased region" description="Polar residues" evidence="2">
    <location>
        <begin position="703"/>
        <end position="721"/>
    </location>
</feature>
<sequence>MGKNTLKAEFIPHLESEEDTSYFDTRSERYHHVHSYDEDDTNDDEPVEIHRFSSCSPRFSKVYSSMEHLSQLEHKPVVTRREPKAHREDRSKRESLGSLTLRDKSWRTGSPEMKRLSCSESSFTESDSSPPGARRRFSALMDTHRFASPLEGDGDVHTRQTPIKTRGSSLEGASMPVCSGLVESSSTASVGHPGDSFGPRIGSDLVLWRARHHQIPTDSEKRSATRSGTKVIKSASATALSVIIPQHGTSPLASPMSPRSISSNPSSRDSSPSRDYSPTVNVLCSPITIHRSGKKYGFTLRAIRVYMGDSNVYSVHHMVWHVECGGPAQEAGLCAGVLITHVNGESVHGLVHTEVVELILKSGSKVIVTTTPFENTSIKIGPARKLSYKAKMARRNKKSAAKDGQESKKHSSLFRKITKQSNFLHTSRSLSSLNRSLSSGDSLPGSPTHNLSARSPTQLYRSPPDSAYLGTSSQSSSPASSTPNSPASSQHMRPSSLYGLSPKLHRQYRSARCKSAGNIPLSPLAHTPSPTSSSPPPIAGHTVGSSNTTQAFPAKLHASPPITRPRPKSAELPRSPLLQRVQSAEKLGPPPPPSFPSSMSSVGSDRKGGLCVSIRKHGLEVVHAEYRRESFHCEHALQSLMEIEGENTPGAPPSPPDQMPTHTPAQLTMSPLRQLGRQDSIVGRESEGKARQPDSSEAVLRTASKTQPVATTLDPKSSTQFGEPPQKEKVASKSESSQVDSTGKEAARNAGKSESLYAMGSGPKVPERTPVVQSSGAQELKHHSLQTNGPKGLENGKDMGKVPVKEKTAQTMAPEASKSGKGPLTIEGTGPSSAGAMKVSAAVPAKSKTIEERVQTPLGSTRGPQEERCRLEVAEECPASPSSTTRSPCASKSRTVSPGDRSSFVTQLTSVAKTVLGPMKLGSQDGGKAKDSSKTNEDKRAATLGKSEISSVSRRGLTGTWPGPGSSKPEKASKSSSKHL</sequence>
<feature type="region of interest" description="Disordered" evidence="2">
    <location>
        <begin position="76"/>
        <end position="135"/>
    </location>
</feature>
<dbReference type="GO" id="GO:0072659">
    <property type="term" value="P:protein localization to plasma membrane"/>
    <property type="evidence" value="ECO:0007669"/>
    <property type="project" value="TreeGrafter"/>
</dbReference>
<dbReference type="Pfam" id="PF00595">
    <property type="entry name" value="PDZ"/>
    <property type="match status" value="1"/>
</dbReference>
<reference evidence="4" key="2">
    <citation type="submission" date="2025-09" db="UniProtKB">
        <authorList>
            <consortium name="Ensembl"/>
        </authorList>
    </citation>
    <scope>IDENTIFICATION</scope>
</reference>
<dbReference type="GO" id="GO:0016324">
    <property type="term" value="C:apical plasma membrane"/>
    <property type="evidence" value="ECO:0007669"/>
    <property type="project" value="TreeGrafter"/>
</dbReference>
<feature type="compositionally biased region" description="Basic residues" evidence="2">
    <location>
        <begin position="389"/>
        <end position="399"/>
    </location>
</feature>